<evidence type="ECO:0008006" key="4">
    <source>
        <dbReference type="Google" id="ProtNLM"/>
    </source>
</evidence>
<feature type="signal peptide" evidence="1">
    <location>
        <begin position="1"/>
        <end position="22"/>
    </location>
</feature>
<name>A0ABX8VC58_9FLAO</name>
<dbReference type="Proteomes" id="UP000825381">
    <property type="component" value="Chromosome"/>
</dbReference>
<keyword evidence="1" id="KW-0732">Signal</keyword>
<organism evidence="2 3">
    <name type="scientific">Flavobacterium litorale</name>
    <dbReference type="NCBI Taxonomy" id="2856519"/>
    <lineage>
        <taxon>Bacteria</taxon>
        <taxon>Pseudomonadati</taxon>
        <taxon>Bacteroidota</taxon>
        <taxon>Flavobacteriia</taxon>
        <taxon>Flavobacteriales</taxon>
        <taxon>Flavobacteriaceae</taxon>
        <taxon>Flavobacterium</taxon>
    </lineage>
</organism>
<proteinExistence type="predicted"/>
<evidence type="ECO:0000313" key="2">
    <source>
        <dbReference type="EMBL" id="QYJ68216.1"/>
    </source>
</evidence>
<evidence type="ECO:0000313" key="3">
    <source>
        <dbReference type="Proteomes" id="UP000825381"/>
    </source>
</evidence>
<accession>A0ABX8VC58</accession>
<dbReference type="PROSITE" id="PS51257">
    <property type="entry name" value="PROKAR_LIPOPROTEIN"/>
    <property type="match status" value="1"/>
</dbReference>
<gene>
    <name evidence="2" type="ORF">K1I41_11915</name>
</gene>
<dbReference type="EMBL" id="CP080429">
    <property type="protein sequence ID" value="QYJ68216.1"/>
    <property type="molecule type" value="Genomic_DNA"/>
</dbReference>
<sequence length="255" mass="29427">MKNKALLALVFLVLLTVGCREEAEPKPKVTYEDAEEVKKTVPKIDSTQIKIADLPVHMDGTEYLIHPIGDIRIYDDKKKIYGTSRTNNISYAISNYNRFEITGYFENLKFQHIDSTALHSLSNKKLQIQTVTYLNTITRKAVLVYTLVDSDTNHDSKIDSNDIKSLYISDISGRNFYKLSHNMEELIDWNTVEVQNRLYFRTIEDINKNGAFDKNDKLHYYYTELLSPTWEVTSYEPVLTVPITVTDTITNVPIN</sequence>
<evidence type="ECO:0000256" key="1">
    <source>
        <dbReference type="SAM" id="SignalP"/>
    </source>
</evidence>
<keyword evidence="3" id="KW-1185">Reference proteome</keyword>
<feature type="chain" id="PRO_5045620212" description="Lipoprotein" evidence="1">
    <location>
        <begin position="23"/>
        <end position="255"/>
    </location>
</feature>
<dbReference type="RefSeq" id="WP_220640559.1">
    <property type="nucleotide sequence ID" value="NZ_CP080429.1"/>
</dbReference>
<reference evidence="2 3" key="1">
    <citation type="submission" date="2021-07" db="EMBL/GenBank/DDBJ databases">
        <title>Flavobacterium WSW3-B6 sp.nov, isolated from seaweed.</title>
        <authorList>
            <person name="Muhammad N."/>
            <person name="Ho H."/>
            <person name="Lee Y.-J."/>
            <person name="Nguyen T."/>
            <person name="Ho J."/>
            <person name="Kim S.-G."/>
        </authorList>
    </citation>
    <scope>NUCLEOTIDE SEQUENCE [LARGE SCALE GENOMIC DNA]</scope>
    <source>
        <strain evidence="2 3">WSW3-B6</strain>
    </source>
</reference>
<protein>
    <recommendedName>
        <fullName evidence="4">Lipoprotein</fullName>
    </recommendedName>
</protein>